<protein>
    <submittedName>
        <fullName evidence="10">ABC transporter permease subunit</fullName>
    </submittedName>
</protein>
<dbReference type="AlphaFoldDB" id="A0A6P0HEP9"/>
<evidence type="ECO:0000256" key="5">
    <source>
        <dbReference type="ARBA" id="ARBA00022989"/>
    </source>
</evidence>
<feature type="transmembrane region" description="Helical" evidence="7">
    <location>
        <begin position="112"/>
        <end position="135"/>
    </location>
</feature>
<keyword evidence="6 7" id="KW-0472">Membrane</keyword>
<evidence type="ECO:0000313" key="10">
    <source>
        <dbReference type="EMBL" id="NEN77143.1"/>
    </source>
</evidence>
<dbReference type="PROSITE" id="PS50928">
    <property type="entry name" value="ABC_TM1"/>
    <property type="match status" value="1"/>
</dbReference>
<comment type="similarity">
    <text evidence="7">Belongs to the binding-protein-dependent transport system permease family.</text>
</comment>
<keyword evidence="11" id="KW-1185">Reference proteome</keyword>
<feature type="transmembrane region" description="Helical" evidence="7">
    <location>
        <begin position="272"/>
        <end position="293"/>
    </location>
</feature>
<dbReference type="RefSeq" id="WP_163770467.1">
    <property type="nucleotide sequence ID" value="NZ_JAAGXA010000001.1"/>
</dbReference>
<dbReference type="GO" id="GO:0005886">
    <property type="term" value="C:plasma membrane"/>
    <property type="evidence" value="ECO:0007669"/>
    <property type="project" value="UniProtKB-SubCell"/>
</dbReference>
<sequence>MSDRAARPLMEDDVETTTSVTAAPPPVTTDPAAAGPPERRTPRRPARRIASGRGRVLRRGATGVLGTLLVWEVVARFDLLPRDALPPASSTIARAAELVVDTTFLGNVGATLWASLVGYLLALVVALPLGMLLGLSDRLYLVSSTVIELLRPLPPVGLVPLLVLVAGQGLEMKAAVVALGCVWPLLINTIHGVHATDSTARATARSFGWSRRQVAIRVVWPSAIPSVLTGVRITVSVALILCVGAEFIGGSTAGLGSWLLQQSMLPGGIESVCAGVVIAGSLGLLINGAVSALETRFAAWARREEA</sequence>
<feature type="transmembrane region" description="Helical" evidence="7">
    <location>
        <begin position="147"/>
        <end position="168"/>
    </location>
</feature>
<feature type="compositionally biased region" description="Basic and acidic residues" evidence="8">
    <location>
        <begin position="1"/>
        <end position="10"/>
    </location>
</feature>
<comment type="subcellular location">
    <subcellularLocation>
        <location evidence="1 7">Cell membrane</location>
        <topology evidence="1 7">Multi-pass membrane protein</topology>
    </subcellularLocation>
</comment>
<evidence type="ECO:0000256" key="1">
    <source>
        <dbReference type="ARBA" id="ARBA00004651"/>
    </source>
</evidence>
<proteinExistence type="inferred from homology"/>
<dbReference type="SUPFAM" id="SSF161098">
    <property type="entry name" value="MetI-like"/>
    <property type="match status" value="1"/>
</dbReference>
<feature type="domain" description="ABC transmembrane type-1" evidence="9">
    <location>
        <begin position="108"/>
        <end position="295"/>
    </location>
</feature>
<evidence type="ECO:0000256" key="6">
    <source>
        <dbReference type="ARBA" id="ARBA00023136"/>
    </source>
</evidence>
<accession>A0A6P0HEP9</accession>
<dbReference type="CDD" id="cd06261">
    <property type="entry name" value="TM_PBP2"/>
    <property type="match status" value="1"/>
</dbReference>
<evidence type="ECO:0000256" key="4">
    <source>
        <dbReference type="ARBA" id="ARBA00022692"/>
    </source>
</evidence>
<gene>
    <name evidence="10" type="ORF">G3T38_02505</name>
</gene>
<keyword evidence="4 7" id="KW-0812">Transmembrane</keyword>
<organism evidence="10 11">
    <name type="scientific">Nocardioides zeae</name>
    <dbReference type="NCBI Taxonomy" id="1457234"/>
    <lineage>
        <taxon>Bacteria</taxon>
        <taxon>Bacillati</taxon>
        <taxon>Actinomycetota</taxon>
        <taxon>Actinomycetes</taxon>
        <taxon>Propionibacteriales</taxon>
        <taxon>Nocardioidaceae</taxon>
        <taxon>Nocardioides</taxon>
    </lineage>
</organism>
<dbReference type="EMBL" id="JAAGXA010000001">
    <property type="protein sequence ID" value="NEN77143.1"/>
    <property type="molecule type" value="Genomic_DNA"/>
</dbReference>
<evidence type="ECO:0000256" key="7">
    <source>
        <dbReference type="RuleBase" id="RU363032"/>
    </source>
</evidence>
<dbReference type="PANTHER" id="PTHR30151:SF16">
    <property type="entry name" value="ABC TRANSPORTER PERMEASE PROTEIN"/>
    <property type="match status" value="1"/>
</dbReference>
<dbReference type="Gene3D" id="1.10.3720.10">
    <property type="entry name" value="MetI-like"/>
    <property type="match status" value="1"/>
</dbReference>
<dbReference type="GO" id="GO:0055085">
    <property type="term" value="P:transmembrane transport"/>
    <property type="evidence" value="ECO:0007669"/>
    <property type="project" value="InterPro"/>
</dbReference>
<evidence type="ECO:0000256" key="2">
    <source>
        <dbReference type="ARBA" id="ARBA00022448"/>
    </source>
</evidence>
<evidence type="ECO:0000313" key="11">
    <source>
        <dbReference type="Proteomes" id="UP000468687"/>
    </source>
</evidence>
<keyword evidence="3" id="KW-1003">Cell membrane</keyword>
<name>A0A6P0HEP9_9ACTN</name>
<feature type="transmembrane region" description="Helical" evidence="7">
    <location>
        <begin position="174"/>
        <end position="193"/>
    </location>
</feature>
<comment type="caution">
    <text evidence="10">The sequence shown here is derived from an EMBL/GenBank/DDBJ whole genome shotgun (WGS) entry which is preliminary data.</text>
</comment>
<reference evidence="10 11" key="1">
    <citation type="journal article" date="2014" name="Int. J. Syst. Evol. Microbiol.">
        <title>Nocardioides zeae sp. nov., isolated from the stem of Zea mays.</title>
        <authorList>
            <person name="Glaeser S.P."/>
            <person name="McInroy J.A."/>
            <person name="Busse H.J."/>
            <person name="Kampfer P."/>
        </authorList>
    </citation>
    <scope>NUCLEOTIDE SEQUENCE [LARGE SCALE GENOMIC DNA]</scope>
    <source>
        <strain evidence="10 11">JCM 30728</strain>
    </source>
</reference>
<keyword evidence="2 7" id="KW-0813">Transport</keyword>
<dbReference type="InterPro" id="IPR035906">
    <property type="entry name" value="MetI-like_sf"/>
</dbReference>
<feature type="transmembrane region" description="Helical" evidence="7">
    <location>
        <begin position="237"/>
        <end position="260"/>
    </location>
</feature>
<evidence type="ECO:0000259" key="9">
    <source>
        <dbReference type="PROSITE" id="PS50928"/>
    </source>
</evidence>
<evidence type="ECO:0000256" key="3">
    <source>
        <dbReference type="ARBA" id="ARBA00022475"/>
    </source>
</evidence>
<dbReference type="InterPro" id="IPR000515">
    <property type="entry name" value="MetI-like"/>
</dbReference>
<evidence type="ECO:0000256" key="8">
    <source>
        <dbReference type="SAM" id="MobiDB-lite"/>
    </source>
</evidence>
<feature type="region of interest" description="Disordered" evidence="8">
    <location>
        <begin position="1"/>
        <end position="52"/>
    </location>
</feature>
<keyword evidence="5 7" id="KW-1133">Transmembrane helix</keyword>
<dbReference type="Proteomes" id="UP000468687">
    <property type="component" value="Unassembled WGS sequence"/>
</dbReference>
<dbReference type="PANTHER" id="PTHR30151">
    <property type="entry name" value="ALKANE SULFONATE ABC TRANSPORTER-RELATED, MEMBRANE SUBUNIT"/>
    <property type="match status" value="1"/>
</dbReference>
<dbReference type="Pfam" id="PF00528">
    <property type="entry name" value="BPD_transp_1"/>
    <property type="match status" value="1"/>
</dbReference>
<feature type="transmembrane region" description="Helical" evidence="7">
    <location>
        <begin position="56"/>
        <end position="77"/>
    </location>
</feature>